<feature type="region of interest" description="Disordered" evidence="1">
    <location>
        <begin position="65"/>
        <end position="155"/>
    </location>
</feature>
<dbReference type="EMBL" id="JANPWB010000010">
    <property type="protein sequence ID" value="KAJ1136635.1"/>
    <property type="molecule type" value="Genomic_DNA"/>
</dbReference>
<feature type="signal peptide" evidence="2">
    <location>
        <begin position="1"/>
        <end position="20"/>
    </location>
</feature>
<accession>A0AAV7Q8X8</accession>
<reference evidence="3" key="1">
    <citation type="journal article" date="2022" name="bioRxiv">
        <title>Sequencing and chromosome-scale assembly of the giantPleurodeles waltlgenome.</title>
        <authorList>
            <person name="Brown T."/>
            <person name="Elewa A."/>
            <person name="Iarovenko S."/>
            <person name="Subramanian E."/>
            <person name="Araus A.J."/>
            <person name="Petzold A."/>
            <person name="Susuki M."/>
            <person name="Suzuki K.-i.T."/>
            <person name="Hayashi T."/>
            <person name="Toyoda A."/>
            <person name="Oliveira C."/>
            <person name="Osipova E."/>
            <person name="Leigh N.D."/>
            <person name="Simon A."/>
            <person name="Yun M.H."/>
        </authorList>
    </citation>
    <scope>NUCLEOTIDE SEQUENCE</scope>
    <source>
        <strain evidence="3">20211129_DDA</strain>
        <tissue evidence="3">Liver</tissue>
    </source>
</reference>
<evidence type="ECO:0000313" key="3">
    <source>
        <dbReference type="EMBL" id="KAJ1136635.1"/>
    </source>
</evidence>
<evidence type="ECO:0000313" key="4">
    <source>
        <dbReference type="Proteomes" id="UP001066276"/>
    </source>
</evidence>
<name>A0AAV7Q8X8_PLEWA</name>
<comment type="caution">
    <text evidence="3">The sequence shown here is derived from an EMBL/GenBank/DDBJ whole genome shotgun (WGS) entry which is preliminary data.</text>
</comment>
<keyword evidence="4" id="KW-1185">Reference proteome</keyword>
<gene>
    <name evidence="3" type="ORF">NDU88_003050</name>
</gene>
<feature type="compositionally biased region" description="Basic and acidic residues" evidence="1">
    <location>
        <begin position="88"/>
        <end position="106"/>
    </location>
</feature>
<evidence type="ECO:0000256" key="1">
    <source>
        <dbReference type="SAM" id="MobiDB-lite"/>
    </source>
</evidence>
<proteinExistence type="predicted"/>
<feature type="compositionally biased region" description="Polar residues" evidence="1">
    <location>
        <begin position="73"/>
        <end position="85"/>
    </location>
</feature>
<sequence length="171" mass="18310">MRVCSASCHLLYAWCRQAWAERVAGVGSGHTAAPLALLLSLGAHATPGTRPNRAGGDASLRAARTGGEAELTFQGNAGKNESGSSKAKGKEWLQQKMSEEMEEGHSKCQMGKDTSPQEEVRCLGTEQDVIQSPRKRQKVDSKPAKKITRKRRGANVQLAAIRETADPAAVT</sequence>
<feature type="compositionally biased region" description="Basic residues" evidence="1">
    <location>
        <begin position="144"/>
        <end position="153"/>
    </location>
</feature>
<evidence type="ECO:0000256" key="2">
    <source>
        <dbReference type="SAM" id="SignalP"/>
    </source>
</evidence>
<protein>
    <submittedName>
        <fullName evidence="3">Uncharacterized protein</fullName>
    </submittedName>
</protein>
<organism evidence="3 4">
    <name type="scientific">Pleurodeles waltl</name>
    <name type="common">Iberian ribbed newt</name>
    <dbReference type="NCBI Taxonomy" id="8319"/>
    <lineage>
        <taxon>Eukaryota</taxon>
        <taxon>Metazoa</taxon>
        <taxon>Chordata</taxon>
        <taxon>Craniata</taxon>
        <taxon>Vertebrata</taxon>
        <taxon>Euteleostomi</taxon>
        <taxon>Amphibia</taxon>
        <taxon>Batrachia</taxon>
        <taxon>Caudata</taxon>
        <taxon>Salamandroidea</taxon>
        <taxon>Salamandridae</taxon>
        <taxon>Pleurodelinae</taxon>
        <taxon>Pleurodeles</taxon>
    </lineage>
</organism>
<feature type="chain" id="PRO_5043989572" evidence="2">
    <location>
        <begin position="21"/>
        <end position="171"/>
    </location>
</feature>
<keyword evidence="2" id="KW-0732">Signal</keyword>
<dbReference type="Proteomes" id="UP001066276">
    <property type="component" value="Chromosome 6"/>
</dbReference>
<dbReference type="AlphaFoldDB" id="A0AAV7Q8X8"/>